<dbReference type="GO" id="GO:0000398">
    <property type="term" value="P:mRNA splicing, via spliceosome"/>
    <property type="evidence" value="ECO:0007669"/>
    <property type="project" value="UniProtKB-UniRule"/>
</dbReference>
<accession>A0A3G2S1Q1</accession>
<protein>
    <recommendedName>
        <fullName evidence="2">Splicing factor subunit</fullName>
    </recommendedName>
</protein>
<dbReference type="Proteomes" id="UP000269793">
    <property type="component" value="Chromosome II"/>
</dbReference>
<dbReference type="STRING" id="425264.A0A3G2S1Q1"/>
<dbReference type="OrthoDB" id="274726at2759"/>
<dbReference type="VEuPathDB" id="FungiDB:DNF11_0950"/>
<sequence>MSDLKYSGNPQLEHLHARYTGTIHPDITKHEWATHQHRDTAAAIVAHSPLLNYMAVADGESRARTKFRLCEQMIQPCGPPPKQQEMM</sequence>
<proteinExistence type="inferred from homology"/>
<dbReference type="GO" id="GO:0005686">
    <property type="term" value="C:U2 snRNP"/>
    <property type="evidence" value="ECO:0007669"/>
    <property type="project" value="TreeGrafter"/>
</dbReference>
<evidence type="ECO:0000256" key="2">
    <source>
        <dbReference type="PIRNR" id="PIRNR037010"/>
    </source>
</evidence>
<dbReference type="AlphaFoldDB" id="A0A3G2S1Q1"/>
<comment type="similarity">
    <text evidence="1 2">Belongs to the SF3B5 family.</text>
</comment>
<dbReference type="PANTHER" id="PTHR20978:SF0">
    <property type="entry name" value="SPLICING FACTOR 3B SUBUNIT 5"/>
    <property type="match status" value="1"/>
</dbReference>
<reference evidence="3 4" key="1">
    <citation type="submission" date="2018-10" db="EMBL/GenBank/DDBJ databases">
        <title>Complete genome sequence of Malassezia restricta CBS 7877.</title>
        <authorList>
            <person name="Morand S.C."/>
            <person name="Bertignac M."/>
            <person name="Iltis A."/>
            <person name="Kolder I."/>
            <person name="Pirovano W."/>
            <person name="Jourdain R."/>
            <person name="Clavaud C."/>
        </authorList>
    </citation>
    <scope>NUCLEOTIDE SEQUENCE [LARGE SCALE GENOMIC DNA]</scope>
    <source>
        <strain evidence="3 4">CBS 7877</strain>
    </source>
</reference>
<dbReference type="PIRSF" id="PIRSF037010">
    <property type="entry name" value="Splicing_factor_3B_subunit_5"/>
    <property type="match status" value="1"/>
</dbReference>
<dbReference type="InterPro" id="IPR009846">
    <property type="entry name" value="SF3b5/RDS3-10"/>
</dbReference>
<evidence type="ECO:0000256" key="1">
    <source>
        <dbReference type="ARBA" id="ARBA00009568"/>
    </source>
</evidence>
<dbReference type="Pfam" id="PF07189">
    <property type="entry name" value="SF3b10"/>
    <property type="match status" value="1"/>
</dbReference>
<evidence type="ECO:0000313" key="4">
    <source>
        <dbReference type="Proteomes" id="UP000269793"/>
    </source>
</evidence>
<organism evidence="3 4">
    <name type="scientific">Malassezia restricta (strain ATCC 96810 / NBRC 103918 / CBS 7877)</name>
    <name type="common">Seborrheic dermatitis infection agent</name>
    <dbReference type="NCBI Taxonomy" id="425264"/>
    <lineage>
        <taxon>Eukaryota</taxon>
        <taxon>Fungi</taxon>
        <taxon>Dikarya</taxon>
        <taxon>Basidiomycota</taxon>
        <taxon>Ustilaginomycotina</taxon>
        <taxon>Malasseziomycetes</taxon>
        <taxon>Malasseziales</taxon>
        <taxon>Malasseziaceae</taxon>
        <taxon>Malassezia</taxon>
    </lineage>
</organism>
<gene>
    <name evidence="3" type="ORF">DNF11_0950</name>
</gene>
<name>A0A3G2S1Q1_MALR7</name>
<evidence type="ECO:0000313" key="3">
    <source>
        <dbReference type="EMBL" id="AYO41900.1"/>
    </source>
</evidence>
<dbReference type="GO" id="GO:0071011">
    <property type="term" value="C:precatalytic spliceosome"/>
    <property type="evidence" value="ECO:0007669"/>
    <property type="project" value="TreeGrafter"/>
</dbReference>
<dbReference type="InterPro" id="IPR017089">
    <property type="entry name" value="Splicing_factor_3B_subunit_5"/>
</dbReference>
<dbReference type="EMBL" id="CP033149">
    <property type="protein sequence ID" value="AYO41900.1"/>
    <property type="molecule type" value="Genomic_DNA"/>
</dbReference>
<dbReference type="PANTHER" id="PTHR20978">
    <property type="entry name" value="SPLICING FACTOR 3B SUBUNIT 5"/>
    <property type="match status" value="1"/>
</dbReference>
<keyword evidence="4" id="KW-1185">Reference proteome</keyword>